<keyword evidence="2" id="KW-0449">Lipoprotein</keyword>
<dbReference type="SUPFAM" id="SSF159594">
    <property type="entry name" value="XCC0632-like"/>
    <property type="match status" value="1"/>
</dbReference>
<dbReference type="PROSITE" id="PS51257">
    <property type="entry name" value="PROKAR_LIPOPROTEIN"/>
    <property type="match status" value="1"/>
</dbReference>
<evidence type="ECO:0000313" key="3">
    <source>
        <dbReference type="Proteomes" id="UP001361239"/>
    </source>
</evidence>
<proteinExistence type="predicted"/>
<reference evidence="2 3" key="1">
    <citation type="submission" date="2024-03" db="EMBL/GenBank/DDBJ databases">
        <authorList>
            <person name="Jo J.-H."/>
        </authorList>
    </citation>
    <scope>NUCLEOTIDE SEQUENCE [LARGE SCALE GENOMIC DNA]</scope>
    <source>
        <strain evidence="2 3">PS1R-30</strain>
    </source>
</reference>
<dbReference type="RefSeq" id="WP_339585223.1">
    <property type="nucleotide sequence ID" value="NZ_JBBHJZ010000001.1"/>
</dbReference>
<name>A0ABU8RR93_9SPHN</name>
<gene>
    <name evidence="2" type="ORF">WG901_01335</name>
</gene>
<feature type="domain" description="ABC-type transport auxiliary lipoprotein component" evidence="1">
    <location>
        <begin position="40"/>
        <end position="191"/>
    </location>
</feature>
<sequence length="195" mass="20418">MRGSIKLAAPLAALLLLGGCVNLGGKAPKQLIGLTPQATAPAGDMGAANLRSALVVLDPEADRRLDVQRVPVQVDDATIAYLKDATWVERPARLFRRLLAETIRAKGKRLVVEAGDAAEGGKTTLGGRLLDMGYDARSQSVVVRFDALRSDGAGNVVSRRFEASVPGVSPKAESIAPALNRAANEVAAQVADWIG</sequence>
<dbReference type="EMBL" id="JBBHJZ010000001">
    <property type="protein sequence ID" value="MEJ5975261.1"/>
    <property type="molecule type" value="Genomic_DNA"/>
</dbReference>
<evidence type="ECO:0000313" key="2">
    <source>
        <dbReference type="EMBL" id="MEJ5975261.1"/>
    </source>
</evidence>
<dbReference type="InterPro" id="IPR005586">
    <property type="entry name" value="ABC_trans_aux"/>
</dbReference>
<dbReference type="Proteomes" id="UP001361239">
    <property type="component" value="Unassembled WGS sequence"/>
</dbReference>
<accession>A0ABU8RR93</accession>
<dbReference type="Pfam" id="PF03886">
    <property type="entry name" value="ABC_trans_aux"/>
    <property type="match status" value="1"/>
</dbReference>
<evidence type="ECO:0000259" key="1">
    <source>
        <dbReference type="Pfam" id="PF03886"/>
    </source>
</evidence>
<protein>
    <submittedName>
        <fullName evidence="2">ABC-type transport auxiliary lipoprotein family protein</fullName>
    </submittedName>
</protein>
<organism evidence="2 3">
    <name type="scientific">Novosphingobium anseongense</name>
    <dbReference type="NCBI Taxonomy" id="3133436"/>
    <lineage>
        <taxon>Bacteria</taxon>
        <taxon>Pseudomonadati</taxon>
        <taxon>Pseudomonadota</taxon>
        <taxon>Alphaproteobacteria</taxon>
        <taxon>Sphingomonadales</taxon>
        <taxon>Sphingomonadaceae</taxon>
        <taxon>Novosphingobium</taxon>
    </lineage>
</organism>
<dbReference type="Gene3D" id="3.40.50.10610">
    <property type="entry name" value="ABC-type transport auxiliary lipoprotein component"/>
    <property type="match status" value="1"/>
</dbReference>
<comment type="caution">
    <text evidence="2">The sequence shown here is derived from an EMBL/GenBank/DDBJ whole genome shotgun (WGS) entry which is preliminary data.</text>
</comment>
<keyword evidence="3" id="KW-1185">Reference proteome</keyword>